<protein>
    <submittedName>
        <fullName evidence="1">Uncharacterized protein</fullName>
    </submittedName>
</protein>
<accession>A0A1V0GQ52</accession>
<dbReference type="EMBL" id="CP020442">
    <property type="protein sequence ID" value="ARC35997.1"/>
    <property type="molecule type" value="Genomic_DNA"/>
</dbReference>
<name>A0A1V0GQ52_9RHOB</name>
<dbReference type="Proteomes" id="UP000191257">
    <property type="component" value="Chromosome"/>
</dbReference>
<dbReference type="eggNOG" id="ENOG503315B">
    <property type="taxonomic scope" value="Bacteria"/>
</dbReference>
<keyword evidence="2" id="KW-1185">Reference proteome</keyword>
<dbReference type="STRING" id="147645.A6J80_06020"/>
<evidence type="ECO:0000313" key="2">
    <source>
        <dbReference type="Proteomes" id="UP000191257"/>
    </source>
</evidence>
<evidence type="ECO:0000313" key="1">
    <source>
        <dbReference type="EMBL" id="ARC35997.1"/>
    </source>
</evidence>
<proteinExistence type="predicted"/>
<organism evidence="1 2">
    <name type="scientific">Paracoccus yeei</name>
    <dbReference type="NCBI Taxonomy" id="147645"/>
    <lineage>
        <taxon>Bacteria</taxon>
        <taxon>Pseudomonadati</taxon>
        <taxon>Pseudomonadota</taxon>
        <taxon>Alphaproteobacteria</taxon>
        <taxon>Rhodobacterales</taxon>
        <taxon>Paracoccaceae</taxon>
        <taxon>Paracoccus</taxon>
    </lineage>
</organism>
<dbReference type="KEGG" id="pye:A6J80_06020"/>
<dbReference type="AlphaFoldDB" id="A0A1V0GQ52"/>
<reference evidence="1" key="1">
    <citation type="submission" date="2017-12" db="EMBL/GenBank/DDBJ databases">
        <title>FDA dAtabase for Regulatory Grade micrObial Sequences (FDA-ARGOS): Supporting development and validation of Infectious Disease Dx tests.</title>
        <authorList>
            <person name="Campos J."/>
            <person name="Goldberg B."/>
            <person name="Tallon L."/>
            <person name="Sadzewicz L."/>
            <person name="Sengamalay N."/>
            <person name="Ott S."/>
            <person name="Godinez A."/>
            <person name="Nagaraj S."/>
            <person name="Vyas G."/>
            <person name="Aluvathingal J."/>
            <person name="Nadendla S."/>
            <person name="Geyer C."/>
            <person name="Nandy P."/>
            <person name="Hobson J."/>
            <person name="Sichtig H."/>
        </authorList>
    </citation>
    <scope>NUCLEOTIDE SEQUENCE</scope>
    <source>
        <strain evidence="1">FDAARGOS_252</strain>
    </source>
</reference>
<sequence>MEVRMTIWDGLIWGGTALTLAGLAALVWCIVMAARAKARALPEDRMRAVMRRVVAVNMAALGASVFGLMFVVLGIMLGR</sequence>
<gene>
    <name evidence="1" type="ORF">A6J80_06020</name>
</gene>